<name>A0A061HX85_CRIGR</name>
<dbReference type="InterPro" id="IPR036397">
    <property type="entry name" value="RNaseH_sf"/>
</dbReference>
<feature type="non-terminal residue" evidence="8">
    <location>
        <position position="176"/>
    </location>
</feature>
<dbReference type="InterPro" id="IPR002156">
    <property type="entry name" value="RNaseH_domain"/>
</dbReference>
<organism evidence="8 9">
    <name type="scientific">Cricetulus griseus</name>
    <name type="common">Chinese hamster</name>
    <name type="synonym">Cricetulus barabensis griseus</name>
    <dbReference type="NCBI Taxonomy" id="10029"/>
    <lineage>
        <taxon>Eukaryota</taxon>
        <taxon>Metazoa</taxon>
        <taxon>Chordata</taxon>
        <taxon>Craniata</taxon>
        <taxon>Vertebrata</taxon>
        <taxon>Euteleostomi</taxon>
        <taxon>Mammalia</taxon>
        <taxon>Eutheria</taxon>
        <taxon>Euarchontoglires</taxon>
        <taxon>Glires</taxon>
        <taxon>Rodentia</taxon>
        <taxon>Myomorpha</taxon>
        <taxon>Muroidea</taxon>
        <taxon>Cricetidae</taxon>
        <taxon>Cricetinae</taxon>
        <taxon>Cricetulus</taxon>
    </lineage>
</organism>
<dbReference type="SUPFAM" id="SSF53098">
    <property type="entry name" value="Ribonuclease H-like"/>
    <property type="match status" value="1"/>
</dbReference>
<dbReference type="AlphaFoldDB" id="A0A061HX85"/>
<protein>
    <submittedName>
        <fullName evidence="8">Pro-Pol polyprotein</fullName>
        <ecNumber evidence="8">3.1.26.4</ecNumber>
    </submittedName>
</protein>
<dbReference type="PANTHER" id="PTHR41694:SF5">
    <property type="entry name" value="RIBONUCLEASE H"/>
    <property type="match status" value="1"/>
</dbReference>
<keyword evidence="6" id="KW-0695">RNA-directed DNA polymerase</keyword>
<keyword evidence="2" id="KW-0548">Nucleotidyltransferase</keyword>
<dbReference type="PROSITE" id="PS50879">
    <property type="entry name" value="RNASE_H_1"/>
    <property type="match status" value="1"/>
</dbReference>
<evidence type="ECO:0000256" key="2">
    <source>
        <dbReference type="ARBA" id="ARBA00022695"/>
    </source>
</evidence>
<dbReference type="PANTHER" id="PTHR41694">
    <property type="entry name" value="ENDOGENOUS RETROVIRUS GROUP K MEMBER POL PROTEIN"/>
    <property type="match status" value="1"/>
</dbReference>
<evidence type="ECO:0000256" key="3">
    <source>
        <dbReference type="ARBA" id="ARBA00022722"/>
    </source>
</evidence>
<dbReference type="Gene3D" id="3.30.420.10">
    <property type="entry name" value="Ribonuclease H-like superfamily/Ribonuclease H"/>
    <property type="match status" value="1"/>
</dbReference>
<feature type="domain" description="RNase H type-1" evidence="7">
    <location>
        <begin position="1"/>
        <end position="127"/>
    </location>
</feature>
<proteinExistence type="predicted"/>
<reference evidence="9" key="1">
    <citation type="journal article" date="2013" name="Nat. Biotechnol.">
        <title>Chinese hamster genome sequenced from sorted chromosomes.</title>
        <authorList>
            <person name="Brinkrolf K."/>
            <person name="Rupp O."/>
            <person name="Laux H."/>
            <person name="Kollin F."/>
            <person name="Ernst W."/>
            <person name="Linke B."/>
            <person name="Kofler R."/>
            <person name="Romand S."/>
            <person name="Hesse F."/>
            <person name="Budach W.E."/>
            <person name="Galosy S."/>
            <person name="Muller D."/>
            <person name="Noll T."/>
            <person name="Wienberg J."/>
            <person name="Jostock T."/>
            <person name="Leonard M."/>
            <person name="Grillari J."/>
            <person name="Tauch A."/>
            <person name="Goesmann A."/>
            <person name="Helk B."/>
            <person name="Mott J.E."/>
            <person name="Puhler A."/>
            <person name="Borth N."/>
        </authorList>
    </citation>
    <scope>NUCLEOTIDE SEQUENCE [LARGE SCALE GENOMIC DNA]</scope>
    <source>
        <strain evidence="9">17A/GY</strain>
    </source>
</reference>
<dbReference type="GO" id="GO:0003964">
    <property type="term" value="F:RNA-directed DNA polymerase activity"/>
    <property type="evidence" value="ECO:0007669"/>
    <property type="project" value="UniProtKB-KW"/>
</dbReference>
<dbReference type="GO" id="GO:0003676">
    <property type="term" value="F:nucleic acid binding"/>
    <property type="evidence" value="ECO:0007669"/>
    <property type="project" value="InterPro"/>
</dbReference>
<dbReference type="GO" id="GO:0004523">
    <property type="term" value="F:RNA-DNA hybrid ribonuclease activity"/>
    <property type="evidence" value="ECO:0007669"/>
    <property type="project" value="UniProtKB-EC"/>
</dbReference>
<dbReference type="EC" id="3.1.26.4" evidence="8"/>
<keyword evidence="1" id="KW-0808">Transferase</keyword>
<evidence type="ECO:0000256" key="6">
    <source>
        <dbReference type="ARBA" id="ARBA00022918"/>
    </source>
</evidence>
<keyword evidence="5 8" id="KW-0378">Hydrolase</keyword>
<dbReference type="EMBL" id="KE681287">
    <property type="protein sequence ID" value="ERE70430.1"/>
    <property type="molecule type" value="Genomic_DNA"/>
</dbReference>
<evidence type="ECO:0000256" key="1">
    <source>
        <dbReference type="ARBA" id="ARBA00022679"/>
    </source>
</evidence>
<keyword evidence="4" id="KW-0255">Endonuclease</keyword>
<accession>A0A061HX85</accession>
<gene>
    <name evidence="8" type="ORF">H671_6g16454</name>
</gene>
<dbReference type="CDD" id="cd09273">
    <property type="entry name" value="RNase_HI_RT_Bel"/>
    <property type="match status" value="1"/>
</dbReference>
<evidence type="ECO:0000313" key="8">
    <source>
        <dbReference type="EMBL" id="ERE70430.1"/>
    </source>
</evidence>
<evidence type="ECO:0000256" key="4">
    <source>
        <dbReference type="ARBA" id="ARBA00022759"/>
    </source>
</evidence>
<evidence type="ECO:0000259" key="7">
    <source>
        <dbReference type="PROSITE" id="PS50879"/>
    </source>
</evidence>
<evidence type="ECO:0000313" key="9">
    <source>
        <dbReference type="Proteomes" id="UP000030759"/>
    </source>
</evidence>
<keyword evidence="3" id="KW-0540">Nuclease</keyword>
<dbReference type="Proteomes" id="UP000030759">
    <property type="component" value="Unassembled WGS sequence"/>
</dbReference>
<dbReference type="InterPro" id="IPR012337">
    <property type="entry name" value="RNaseH-like_sf"/>
</dbReference>
<dbReference type="Pfam" id="PF00075">
    <property type="entry name" value="RNase_H"/>
    <property type="match status" value="1"/>
</dbReference>
<evidence type="ECO:0000256" key="5">
    <source>
        <dbReference type="ARBA" id="ARBA00022801"/>
    </source>
</evidence>
<sequence>MAGAAVVDENHTIWAGSLPEGTSTQKAELVALTQALKLAEGKTVNIYTNSQYALAMAHIHGAINQQRGLLSSAGREIKNKQEIIQLLDALHLPRKVAIIHCLGHQKAITRETRANQKDDQEAKKAAQGLNIVTITDPEPETDQTDEFFEYKTEDLAQMRKRGFTWTAMDPAWRTPE</sequence>